<dbReference type="GeneTree" id="ENSGT00940000182355"/>
<dbReference type="Proteomes" id="UP000694397">
    <property type="component" value="Chromosome 3"/>
</dbReference>
<feature type="compositionally biased region" description="Polar residues" evidence="1">
    <location>
        <begin position="107"/>
        <end position="121"/>
    </location>
</feature>
<dbReference type="AlphaFoldDB" id="A0A8C9SNQ6"/>
<accession>A0A8C9SNQ6</accession>
<reference evidence="2" key="3">
    <citation type="submission" date="2025-09" db="UniProtKB">
        <authorList>
            <consortium name="Ensembl"/>
        </authorList>
    </citation>
    <scope>IDENTIFICATION</scope>
</reference>
<proteinExistence type="predicted"/>
<protein>
    <submittedName>
        <fullName evidence="2">Uncharacterized protein</fullName>
    </submittedName>
</protein>
<keyword evidence="3" id="KW-1185">Reference proteome</keyword>
<sequence length="121" mass="12334">VGEHAHLGGEADIPGHSCGDAEQEGEAPDDHAGDAGVGHCTALARAHRVHQGQVAVDASCGLAQKATERPVVASGSDSGPHGQCDEEGEVRHSQVEDEDVGLPGQESLAQCQQNQRAGPGF</sequence>
<evidence type="ECO:0000256" key="1">
    <source>
        <dbReference type="SAM" id="MobiDB-lite"/>
    </source>
</evidence>
<dbReference type="Ensembl" id="ENSSFOT00015049382.1">
    <property type="protein sequence ID" value="ENSSFOP00015039243.1"/>
    <property type="gene ID" value="ENSSFOG00015031549.1"/>
</dbReference>
<name>A0A8C9SNQ6_SCLFO</name>
<feature type="region of interest" description="Disordered" evidence="1">
    <location>
        <begin position="1"/>
        <end position="37"/>
    </location>
</feature>
<reference evidence="2" key="2">
    <citation type="submission" date="2025-08" db="UniProtKB">
        <authorList>
            <consortium name="Ensembl"/>
        </authorList>
    </citation>
    <scope>IDENTIFICATION</scope>
</reference>
<organism evidence="2 3">
    <name type="scientific">Scleropages formosus</name>
    <name type="common">Asian bonytongue</name>
    <name type="synonym">Osteoglossum formosum</name>
    <dbReference type="NCBI Taxonomy" id="113540"/>
    <lineage>
        <taxon>Eukaryota</taxon>
        <taxon>Metazoa</taxon>
        <taxon>Chordata</taxon>
        <taxon>Craniata</taxon>
        <taxon>Vertebrata</taxon>
        <taxon>Euteleostomi</taxon>
        <taxon>Actinopterygii</taxon>
        <taxon>Neopterygii</taxon>
        <taxon>Teleostei</taxon>
        <taxon>Osteoglossocephala</taxon>
        <taxon>Osteoglossomorpha</taxon>
        <taxon>Osteoglossiformes</taxon>
        <taxon>Osteoglossidae</taxon>
        <taxon>Scleropages</taxon>
    </lineage>
</organism>
<reference evidence="2 3" key="1">
    <citation type="submission" date="2019-04" db="EMBL/GenBank/DDBJ databases">
        <authorList>
            <consortium name="Wellcome Sanger Institute Data Sharing"/>
        </authorList>
    </citation>
    <scope>NUCLEOTIDE SEQUENCE [LARGE SCALE GENOMIC DNA]</scope>
</reference>
<evidence type="ECO:0000313" key="3">
    <source>
        <dbReference type="Proteomes" id="UP000694397"/>
    </source>
</evidence>
<feature type="region of interest" description="Disordered" evidence="1">
    <location>
        <begin position="68"/>
        <end position="121"/>
    </location>
</feature>
<evidence type="ECO:0000313" key="2">
    <source>
        <dbReference type="Ensembl" id="ENSSFOP00015039243.1"/>
    </source>
</evidence>